<comment type="similarity">
    <text evidence="10 12">Belongs to the fluoride channel Fluc/FEX (TC 1.A.43) family.</text>
</comment>
<reference evidence="13 14" key="1">
    <citation type="journal article" date="2024" name="Curr. Microbiol.">
        <title>Luteibacter sahnii sp. nov., A Novel Yellow-Colored Xanthomonadin Pigment Producing Probiotic Bacterium from Healthy Rice Seed Microbiome.</title>
        <authorList>
            <person name="Jaiswal G."/>
            <person name="Rana R."/>
            <person name="Nayak P.K."/>
            <person name="Chouhan R."/>
            <person name="Gandhi S.G."/>
            <person name="Patel H.K."/>
            <person name="Patil P.B."/>
        </authorList>
    </citation>
    <scope>NUCLEOTIDE SEQUENCE [LARGE SCALE GENOMIC DNA]</scope>
    <source>
        <strain evidence="13 14">PPL201</strain>
    </source>
</reference>
<evidence type="ECO:0000313" key="14">
    <source>
        <dbReference type="Proteomes" id="UP001528850"/>
    </source>
</evidence>
<dbReference type="InterPro" id="IPR003691">
    <property type="entry name" value="FluC"/>
</dbReference>
<evidence type="ECO:0000256" key="6">
    <source>
        <dbReference type="ARBA" id="ARBA00023053"/>
    </source>
</evidence>
<organism evidence="13 14">
    <name type="scientific">Luteibacter sahnii</name>
    <dbReference type="NCBI Taxonomy" id="3021977"/>
    <lineage>
        <taxon>Bacteria</taxon>
        <taxon>Pseudomonadati</taxon>
        <taxon>Pseudomonadota</taxon>
        <taxon>Gammaproteobacteria</taxon>
        <taxon>Lysobacterales</taxon>
        <taxon>Rhodanobacteraceae</taxon>
        <taxon>Luteibacter</taxon>
    </lineage>
</organism>
<keyword evidence="8 12" id="KW-0472">Membrane</keyword>
<feature type="transmembrane region" description="Helical" evidence="12">
    <location>
        <begin position="97"/>
        <end position="121"/>
    </location>
</feature>
<dbReference type="EMBL" id="JARJJS010000002">
    <property type="protein sequence ID" value="MDF4024938.1"/>
    <property type="molecule type" value="Genomic_DNA"/>
</dbReference>
<gene>
    <name evidence="12 13" type="primary">crcB</name>
    <name evidence="12" type="synonym">fluC</name>
    <name evidence="13" type="ORF">P3W24_08190</name>
</gene>
<feature type="transmembrane region" description="Helical" evidence="12">
    <location>
        <begin position="5"/>
        <end position="24"/>
    </location>
</feature>
<dbReference type="Proteomes" id="UP001528850">
    <property type="component" value="Unassembled WGS sequence"/>
</dbReference>
<evidence type="ECO:0000256" key="9">
    <source>
        <dbReference type="ARBA" id="ARBA00023303"/>
    </source>
</evidence>
<keyword evidence="5 12" id="KW-1133">Transmembrane helix</keyword>
<evidence type="ECO:0000256" key="8">
    <source>
        <dbReference type="ARBA" id="ARBA00023136"/>
    </source>
</evidence>
<evidence type="ECO:0000256" key="4">
    <source>
        <dbReference type="ARBA" id="ARBA00022692"/>
    </source>
</evidence>
<evidence type="ECO:0000256" key="10">
    <source>
        <dbReference type="ARBA" id="ARBA00035120"/>
    </source>
</evidence>
<evidence type="ECO:0000313" key="13">
    <source>
        <dbReference type="EMBL" id="MDF4024938.1"/>
    </source>
</evidence>
<evidence type="ECO:0000256" key="3">
    <source>
        <dbReference type="ARBA" id="ARBA00022519"/>
    </source>
</evidence>
<name>A0ABT6B9Y4_9GAMM</name>
<keyword evidence="7 12" id="KW-0406">Ion transport</keyword>
<comment type="catalytic activity">
    <reaction evidence="11">
        <text>fluoride(in) = fluoride(out)</text>
        <dbReference type="Rhea" id="RHEA:76159"/>
        <dbReference type="ChEBI" id="CHEBI:17051"/>
    </reaction>
    <physiologicalReaction direction="left-to-right" evidence="11">
        <dbReference type="Rhea" id="RHEA:76160"/>
    </physiologicalReaction>
</comment>
<feature type="binding site" evidence="12">
    <location>
        <position position="79"/>
    </location>
    <ligand>
        <name>Na(+)</name>
        <dbReference type="ChEBI" id="CHEBI:29101"/>
        <note>structural</note>
    </ligand>
</feature>
<dbReference type="PANTHER" id="PTHR28259:SF1">
    <property type="entry name" value="FLUORIDE EXPORT PROTEIN 1-RELATED"/>
    <property type="match status" value="1"/>
</dbReference>
<keyword evidence="12" id="KW-0479">Metal-binding</keyword>
<evidence type="ECO:0000256" key="2">
    <source>
        <dbReference type="ARBA" id="ARBA00022475"/>
    </source>
</evidence>
<evidence type="ECO:0000256" key="1">
    <source>
        <dbReference type="ARBA" id="ARBA00004651"/>
    </source>
</evidence>
<feature type="transmembrane region" description="Helical" evidence="12">
    <location>
        <begin position="36"/>
        <end position="56"/>
    </location>
</feature>
<keyword evidence="14" id="KW-1185">Reference proteome</keyword>
<keyword evidence="12" id="KW-0813">Transport</keyword>
<evidence type="ECO:0000256" key="11">
    <source>
        <dbReference type="ARBA" id="ARBA00035585"/>
    </source>
</evidence>
<comment type="function">
    <text evidence="12">Fluoride-specific ion channel. Important for reducing fluoride concentration in the cell, thus reducing its toxicity.</text>
</comment>
<dbReference type="PANTHER" id="PTHR28259">
    <property type="entry name" value="FLUORIDE EXPORT PROTEIN 1-RELATED"/>
    <property type="match status" value="1"/>
</dbReference>
<feature type="transmembrane region" description="Helical" evidence="12">
    <location>
        <begin position="68"/>
        <end position="85"/>
    </location>
</feature>
<keyword evidence="9 12" id="KW-0407">Ion channel</keyword>
<keyword evidence="2 12" id="KW-1003">Cell membrane</keyword>
<protein>
    <recommendedName>
        <fullName evidence="12">Fluoride-specific ion channel FluC</fullName>
    </recommendedName>
</protein>
<keyword evidence="3" id="KW-0997">Cell inner membrane</keyword>
<evidence type="ECO:0000256" key="12">
    <source>
        <dbReference type="HAMAP-Rule" id="MF_00454"/>
    </source>
</evidence>
<sequence>MGYTGFLAVGVGGMLGCWLRWWLAAAFNPLFTDVPLGTLAANLAGGLLMGVALAVFDHYQALPVEVRLLVATGFLGGLTTFSTFSAEATGLLLRQHYGWFVAHVCLNLFGSLLMTIGGLIATRAILAR</sequence>
<dbReference type="NCBIfam" id="TIGR00494">
    <property type="entry name" value="crcB"/>
    <property type="match status" value="1"/>
</dbReference>
<dbReference type="RefSeq" id="WP_320549441.1">
    <property type="nucleotide sequence ID" value="NZ_JAQLOK010000001.1"/>
</dbReference>
<dbReference type="Pfam" id="PF02537">
    <property type="entry name" value="CRCB"/>
    <property type="match status" value="1"/>
</dbReference>
<proteinExistence type="inferred from homology"/>
<evidence type="ECO:0000256" key="5">
    <source>
        <dbReference type="ARBA" id="ARBA00022989"/>
    </source>
</evidence>
<dbReference type="HAMAP" id="MF_00454">
    <property type="entry name" value="FluC"/>
    <property type="match status" value="1"/>
</dbReference>
<dbReference type="NCBIfam" id="NF010792">
    <property type="entry name" value="PRK14196.1"/>
    <property type="match status" value="1"/>
</dbReference>
<keyword evidence="4 12" id="KW-0812">Transmembrane</keyword>
<evidence type="ECO:0000256" key="7">
    <source>
        <dbReference type="ARBA" id="ARBA00023065"/>
    </source>
</evidence>
<feature type="binding site" evidence="12">
    <location>
        <position position="76"/>
    </location>
    <ligand>
        <name>Na(+)</name>
        <dbReference type="ChEBI" id="CHEBI:29101"/>
        <note>structural</note>
    </ligand>
</feature>
<comment type="activity regulation">
    <text evidence="12">Na(+) is not transported, but it plays an essential structural role and its presence is essential for fluoride channel function.</text>
</comment>
<accession>A0ABT6B9Y4</accession>
<keyword evidence="6 12" id="KW-0915">Sodium</keyword>
<comment type="caution">
    <text evidence="13">The sequence shown here is derived from an EMBL/GenBank/DDBJ whole genome shotgun (WGS) entry which is preliminary data.</text>
</comment>
<comment type="subcellular location">
    <subcellularLocation>
        <location evidence="1 12">Cell membrane</location>
        <topology evidence="1 12">Multi-pass membrane protein</topology>
    </subcellularLocation>
</comment>